<keyword evidence="3" id="KW-1185">Reference proteome</keyword>
<feature type="transmembrane region" description="Helical" evidence="1">
    <location>
        <begin position="140"/>
        <end position="165"/>
    </location>
</feature>
<evidence type="ECO:0000313" key="2">
    <source>
        <dbReference type="EMBL" id="KAG8465190.1"/>
    </source>
</evidence>
<keyword evidence="1" id="KW-0472">Membrane</keyword>
<keyword evidence="1" id="KW-0812">Transmembrane</keyword>
<sequence>MAQTRLLNEPHAQLEPYFPLPARFGPSLTWGAALLGVTTTCGAALSVYVGQSAPARYRLALTQLPAHAPARTILGVGFCLLGLLLFLVSWSVFHSLELRLQGISARNSLANRLAYRLGTLVAAGLFASGSAVHAPHHAHFLFALLLATTGALALAQFCTITWLVHTNQHRLMRHAKDFFWLRAKKGALCAMVLIALTRFILPLAWRGAPVLMTAGLEDVCFVISCAFIGSYSNELRHFSLQLQPVIVL</sequence>
<evidence type="ECO:0000256" key="1">
    <source>
        <dbReference type="SAM" id="Phobius"/>
    </source>
</evidence>
<gene>
    <name evidence="2" type="ORF">KFE25_012553</name>
</gene>
<name>A0A8J5XTK6_DIALT</name>
<organism evidence="2 3">
    <name type="scientific">Diacronema lutheri</name>
    <name type="common">Unicellular marine alga</name>
    <name type="synonym">Monochrysis lutheri</name>
    <dbReference type="NCBI Taxonomy" id="2081491"/>
    <lineage>
        <taxon>Eukaryota</taxon>
        <taxon>Haptista</taxon>
        <taxon>Haptophyta</taxon>
        <taxon>Pavlovophyceae</taxon>
        <taxon>Pavlovales</taxon>
        <taxon>Pavlovaceae</taxon>
        <taxon>Diacronema</taxon>
    </lineage>
</organism>
<proteinExistence type="predicted"/>
<dbReference type="AlphaFoldDB" id="A0A8J5XTK6"/>
<accession>A0A8J5XTK6</accession>
<evidence type="ECO:0000313" key="3">
    <source>
        <dbReference type="Proteomes" id="UP000751190"/>
    </source>
</evidence>
<dbReference type="EMBL" id="JAGTXO010000011">
    <property type="protein sequence ID" value="KAG8465190.1"/>
    <property type="molecule type" value="Genomic_DNA"/>
</dbReference>
<feature type="transmembrane region" description="Helical" evidence="1">
    <location>
        <begin position="28"/>
        <end position="50"/>
    </location>
</feature>
<dbReference type="Proteomes" id="UP000751190">
    <property type="component" value="Unassembled WGS sequence"/>
</dbReference>
<feature type="transmembrane region" description="Helical" evidence="1">
    <location>
        <begin position="70"/>
        <end position="93"/>
    </location>
</feature>
<reference evidence="2" key="1">
    <citation type="submission" date="2021-05" db="EMBL/GenBank/DDBJ databases">
        <title>The genome of the haptophyte Pavlova lutheri (Diacronema luteri, Pavlovales) - a model for lipid biosynthesis in eukaryotic algae.</title>
        <authorList>
            <person name="Hulatt C.J."/>
            <person name="Posewitz M.C."/>
        </authorList>
    </citation>
    <scope>NUCLEOTIDE SEQUENCE</scope>
    <source>
        <strain evidence="2">NIVA-4/92</strain>
    </source>
</reference>
<keyword evidence="1" id="KW-1133">Transmembrane helix</keyword>
<comment type="caution">
    <text evidence="2">The sequence shown here is derived from an EMBL/GenBank/DDBJ whole genome shotgun (WGS) entry which is preliminary data.</text>
</comment>
<dbReference type="OrthoDB" id="10503884at2759"/>
<feature type="transmembrane region" description="Helical" evidence="1">
    <location>
        <begin position="186"/>
        <end position="205"/>
    </location>
</feature>
<protein>
    <submittedName>
        <fullName evidence="2">Uncharacterized protein</fullName>
    </submittedName>
</protein>
<feature type="transmembrane region" description="Helical" evidence="1">
    <location>
        <begin position="113"/>
        <end position="134"/>
    </location>
</feature>